<dbReference type="EMBL" id="RFFG01000097">
    <property type="protein sequence ID" value="RMI37885.1"/>
    <property type="molecule type" value="Genomic_DNA"/>
</dbReference>
<name>A0A3M2LP63_9ACTN</name>
<evidence type="ECO:0000256" key="1">
    <source>
        <dbReference type="ARBA" id="ARBA00022737"/>
    </source>
</evidence>
<accession>A0A3M2LP63</accession>
<feature type="repeat" description="ANK" evidence="3">
    <location>
        <begin position="101"/>
        <end position="133"/>
    </location>
</feature>
<reference evidence="5 6" key="1">
    <citation type="submission" date="2018-10" db="EMBL/GenBank/DDBJ databases">
        <title>Isolation from soil.</title>
        <authorList>
            <person name="Hu J."/>
        </authorList>
    </citation>
    <scope>NUCLEOTIDE SEQUENCE [LARGE SCALE GENOMIC DNA]</scope>
    <source>
        <strain evidence="5 6">NEAU-Ht49</strain>
    </source>
</reference>
<sequence length="198" mass="20622">MPADETLLKAASQGDASAVRDALTSGADTETRDGRRRTPLLLASAADHVEAAKVLVAAGANPDAQDDQRASAFLVTGVTGSVAMLHALLPAKPDLTLTNRYGGVALIPACERGHVDYVREVLKTGINVDHVNDLGWTALLEAVILGDGSTAYQQIVQLLITAGADLDLPDAEGVTPLQNALRKDHHALATLLRTAGAH</sequence>
<dbReference type="Pfam" id="PF12796">
    <property type="entry name" value="Ank_2"/>
    <property type="match status" value="1"/>
</dbReference>
<dbReference type="SMART" id="SM00248">
    <property type="entry name" value="ANK"/>
    <property type="match status" value="4"/>
</dbReference>
<keyword evidence="2 3" id="KW-0040">ANK repeat</keyword>
<evidence type="ECO:0000313" key="5">
    <source>
        <dbReference type="EMBL" id="RMI37885.1"/>
    </source>
</evidence>
<dbReference type="OrthoDB" id="9812708at2"/>
<proteinExistence type="predicted"/>
<feature type="region of interest" description="Disordered" evidence="4">
    <location>
        <begin position="1"/>
        <end position="37"/>
    </location>
</feature>
<keyword evidence="6" id="KW-1185">Reference proteome</keyword>
<keyword evidence="1" id="KW-0677">Repeat</keyword>
<dbReference type="PROSITE" id="PS50297">
    <property type="entry name" value="ANK_REP_REGION"/>
    <property type="match status" value="1"/>
</dbReference>
<evidence type="ECO:0000313" key="6">
    <source>
        <dbReference type="Proteomes" id="UP000282674"/>
    </source>
</evidence>
<dbReference type="RefSeq" id="WP_122198704.1">
    <property type="nucleotide sequence ID" value="NZ_JBHSKC010000011.1"/>
</dbReference>
<dbReference type="PANTHER" id="PTHR24171:SF8">
    <property type="entry name" value="BRCA1-ASSOCIATED RING DOMAIN PROTEIN 1"/>
    <property type="match status" value="1"/>
</dbReference>
<dbReference type="Gene3D" id="1.25.40.20">
    <property type="entry name" value="Ankyrin repeat-containing domain"/>
    <property type="match status" value="1"/>
</dbReference>
<dbReference type="AlphaFoldDB" id="A0A3M2LP63"/>
<evidence type="ECO:0000256" key="4">
    <source>
        <dbReference type="SAM" id="MobiDB-lite"/>
    </source>
</evidence>
<feature type="repeat" description="ANK" evidence="3">
    <location>
        <begin position="134"/>
        <end position="171"/>
    </location>
</feature>
<dbReference type="SUPFAM" id="SSF48403">
    <property type="entry name" value="Ankyrin repeat"/>
    <property type="match status" value="1"/>
</dbReference>
<organism evidence="5 6">
    <name type="scientific">Actinomadura harenae</name>
    <dbReference type="NCBI Taxonomy" id="2483351"/>
    <lineage>
        <taxon>Bacteria</taxon>
        <taxon>Bacillati</taxon>
        <taxon>Actinomycetota</taxon>
        <taxon>Actinomycetes</taxon>
        <taxon>Streptosporangiales</taxon>
        <taxon>Thermomonosporaceae</taxon>
        <taxon>Actinomadura</taxon>
    </lineage>
</organism>
<dbReference type="InterPro" id="IPR002110">
    <property type="entry name" value="Ankyrin_rpt"/>
</dbReference>
<comment type="caution">
    <text evidence="5">The sequence shown here is derived from an EMBL/GenBank/DDBJ whole genome shotgun (WGS) entry which is preliminary data.</text>
</comment>
<dbReference type="GO" id="GO:0004842">
    <property type="term" value="F:ubiquitin-protein transferase activity"/>
    <property type="evidence" value="ECO:0007669"/>
    <property type="project" value="TreeGrafter"/>
</dbReference>
<gene>
    <name evidence="5" type="ORF">EBO15_34635</name>
</gene>
<dbReference type="Pfam" id="PF00023">
    <property type="entry name" value="Ank"/>
    <property type="match status" value="1"/>
</dbReference>
<feature type="repeat" description="ANK" evidence="3">
    <location>
        <begin position="35"/>
        <end position="67"/>
    </location>
</feature>
<evidence type="ECO:0000256" key="2">
    <source>
        <dbReference type="ARBA" id="ARBA00023043"/>
    </source>
</evidence>
<dbReference type="PANTHER" id="PTHR24171">
    <property type="entry name" value="ANKYRIN REPEAT DOMAIN-CONTAINING PROTEIN 39-RELATED"/>
    <property type="match status" value="1"/>
</dbReference>
<evidence type="ECO:0000256" key="3">
    <source>
        <dbReference type="PROSITE-ProRule" id="PRU00023"/>
    </source>
</evidence>
<dbReference type="PROSITE" id="PS50088">
    <property type="entry name" value="ANK_REPEAT"/>
    <property type="match status" value="3"/>
</dbReference>
<dbReference type="InterPro" id="IPR036770">
    <property type="entry name" value="Ankyrin_rpt-contain_sf"/>
</dbReference>
<dbReference type="Proteomes" id="UP000282674">
    <property type="component" value="Unassembled WGS sequence"/>
</dbReference>
<protein>
    <submittedName>
        <fullName evidence="5">Ankyrin repeat domain-containing protein</fullName>
    </submittedName>
</protein>
<dbReference type="GO" id="GO:0085020">
    <property type="term" value="P:protein K6-linked ubiquitination"/>
    <property type="evidence" value="ECO:0007669"/>
    <property type="project" value="TreeGrafter"/>
</dbReference>